<dbReference type="STRING" id="37360.A0A0G4IR79"/>
<dbReference type="Gene3D" id="6.10.140.180">
    <property type="match status" value="1"/>
</dbReference>
<evidence type="ECO:0000256" key="1">
    <source>
        <dbReference type="ARBA" id="ARBA00009834"/>
    </source>
</evidence>
<dbReference type="Pfam" id="PF04157">
    <property type="entry name" value="EAP30"/>
    <property type="match status" value="1"/>
</dbReference>
<comment type="similarity">
    <text evidence="1 2">Belongs to the SNF8 family.</text>
</comment>
<dbReference type="PANTHER" id="PTHR12806">
    <property type="entry name" value="EAP30 SUBUNIT OF ELL COMPLEX"/>
    <property type="match status" value="1"/>
</dbReference>
<dbReference type="EMBL" id="CDSF01000080">
    <property type="protein sequence ID" value="CEO97697.1"/>
    <property type="molecule type" value="Genomic_DNA"/>
</dbReference>
<comment type="subunit">
    <text evidence="2">Component of the endosomal sorting complex required for transport II (ESCRT-II).</text>
</comment>
<gene>
    <name evidence="3" type="ORF">PBRA_005811</name>
    <name evidence="4" type="ORF">PLBR_LOCUS5455</name>
</gene>
<sequence>MRRGVGVGGLKKQKEAAAKFRQAGKEIEQTQMAHVRASLAVFKEKLESFAIKHRNEIRSNPQFRAQFAKMCSKIGVDPLASNKGFWSELLGVGDFYYELSVQIIEICLATRPQNGGLLSLMELLTRLERRRGASAQAISVDDVRRAIEKVQTLGKGFGIVHVDNRPMILSVPTEFNRDHTDVLAVAQQSDGHTSLQVLGTALQWPEARCEKVLQLLLDLGIAWVDCYDPQKHEYWFPSLINNADNAVQQTLAI</sequence>
<protein>
    <recommendedName>
        <fullName evidence="7">Vacuolar-sorting protein SNF8</fullName>
    </recommendedName>
</protein>
<reference evidence="4 6" key="2">
    <citation type="submission" date="2018-03" db="EMBL/GenBank/DDBJ databases">
        <authorList>
            <person name="Fogelqvist J."/>
        </authorList>
    </citation>
    <scope>NUCLEOTIDE SEQUENCE [LARGE SCALE GENOMIC DNA]</scope>
</reference>
<dbReference type="OrthoDB" id="283883at2759"/>
<evidence type="ECO:0000313" key="3">
    <source>
        <dbReference type="EMBL" id="CEO97697.1"/>
    </source>
</evidence>
<dbReference type="InterPro" id="IPR016689">
    <property type="entry name" value="ESCRT-2_cplx_Snf8"/>
</dbReference>
<evidence type="ECO:0000313" key="5">
    <source>
        <dbReference type="Proteomes" id="UP000039324"/>
    </source>
</evidence>
<keyword evidence="2" id="KW-0813">Transport</keyword>
<reference evidence="3 5" key="1">
    <citation type="submission" date="2015-02" db="EMBL/GenBank/DDBJ databases">
        <authorList>
            <person name="Chooi Y.-H."/>
        </authorList>
    </citation>
    <scope>NUCLEOTIDE SEQUENCE [LARGE SCALE GENOMIC DNA]</scope>
    <source>
        <strain evidence="3">E3</strain>
    </source>
</reference>
<evidence type="ECO:0000313" key="4">
    <source>
        <dbReference type="EMBL" id="SPQ98240.1"/>
    </source>
</evidence>
<dbReference type="EMBL" id="OVEO01000009">
    <property type="protein sequence ID" value="SPQ98240.1"/>
    <property type="molecule type" value="Genomic_DNA"/>
</dbReference>
<comment type="function">
    <text evidence="2">Component of the endosomal sorting complex required for transport II (ESCRT-II), which is required for multivesicular body (MVB) formation and sorting of endosomal cargo proteins into MVBs.</text>
</comment>
<dbReference type="InterPro" id="IPR036388">
    <property type="entry name" value="WH-like_DNA-bd_sf"/>
</dbReference>
<proteinExistence type="inferred from homology"/>
<name>A0A0G4IR79_PLABS</name>
<evidence type="ECO:0000256" key="2">
    <source>
        <dbReference type="PIRNR" id="PIRNR017215"/>
    </source>
</evidence>
<dbReference type="Gene3D" id="1.10.10.10">
    <property type="entry name" value="Winged helix-like DNA-binding domain superfamily/Winged helix DNA-binding domain"/>
    <property type="match status" value="2"/>
</dbReference>
<keyword evidence="5" id="KW-1185">Reference proteome</keyword>
<dbReference type="InterPro" id="IPR040608">
    <property type="entry name" value="Snf8/Vps36"/>
</dbReference>
<dbReference type="InterPro" id="IPR036390">
    <property type="entry name" value="WH_DNA-bd_sf"/>
</dbReference>
<organism evidence="3 5">
    <name type="scientific">Plasmodiophora brassicae</name>
    <name type="common">Clubroot disease agent</name>
    <dbReference type="NCBI Taxonomy" id="37360"/>
    <lineage>
        <taxon>Eukaryota</taxon>
        <taxon>Sar</taxon>
        <taxon>Rhizaria</taxon>
        <taxon>Endomyxa</taxon>
        <taxon>Phytomyxea</taxon>
        <taxon>Plasmodiophorida</taxon>
        <taxon>Plasmodiophoridae</taxon>
        <taxon>Plasmodiophora</taxon>
    </lineage>
</organism>
<dbReference type="PIRSF" id="PIRSF017215">
    <property type="entry name" value="ESCRT2_Vps22"/>
    <property type="match status" value="1"/>
</dbReference>
<dbReference type="AlphaFoldDB" id="A0A0G4IR79"/>
<dbReference type="SUPFAM" id="SSF46785">
    <property type="entry name" value="Winged helix' DNA-binding domain"/>
    <property type="match status" value="2"/>
</dbReference>
<keyword evidence="4" id="KW-0496">Mitochondrion</keyword>
<evidence type="ECO:0000313" key="6">
    <source>
        <dbReference type="Proteomes" id="UP000290189"/>
    </source>
</evidence>
<dbReference type="FunFam" id="1.10.10.10:FF:000085">
    <property type="entry name" value="Vacuolar-sorting protein SNF8"/>
    <property type="match status" value="1"/>
</dbReference>
<geneLocation type="mitochondrion" evidence="4"/>
<dbReference type="Proteomes" id="UP000039324">
    <property type="component" value="Unassembled WGS sequence"/>
</dbReference>
<accession>A0A0G4IR79</accession>
<dbReference type="Proteomes" id="UP000290189">
    <property type="component" value="Unassembled WGS sequence"/>
</dbReference>
<dbReference type="PANTHER" id="PTHR12806:SF0">
    <property type="entry name" value="VACUOLAR-SORTING PROTEIN SNF8"/>
    <property type="match status" value="1"/>
</dbReference>
<dbReference type="GO" id="GO:0043328">
    <property type="term" value="P:protein transport to vacuole involved in ubiquitin-dependent protein catabolic process via the multivesicular body sorting pathway"/>
    <property type="evidence" value="ECO:0007669"/>
    <property type="project" value="TreeGrafter"/>
</dbReference>
<evidence type="ECO:0008006" key="7">
    <source>
        <dbReference type="Google" id="ProtNLM"/>
    </source>
</evidence>
<dbReference type="OMA" id="QIVEVCM"/>
<keyword evidence="2" id="KW-0653">Protein transport</keyword>
<dbReference type="GO" id="GO:0000814">
    <property type="term" value="C:ESCRT II complex"/>
    <property type="evidence" value="ECO:0007669"/>
    <property type="project" value="UniProtKB-UniRule"/>
</dbReference>